<dbReference type="Proteomes" id="UP000076489">
    <property type="component" value="Unassembled WGS sequence"/>
</dbReference>
<proteinExistence type="predicted"/>
<comment type="subcellular location">
    <subcellularLocation>
        <location evidence="1">Membrane</location>
        <topology evidence="1">Multi-pass membrane protein</topology>
    </subcellularLocation>
</comment>
<evidence type="ECO:0000256" key="3">
    <source>
        <dbReference type="ARBA" id="ARBA00022989"/>
    </source>
</evidence>
<evidence type="ECO:0000313" key="7">
    <source>
        <dbReference type="EMBL" id="KZN16850.1"/>
    </source>
</evidence>
<dbReference type="InterPro" id="IPR051533">
    <property type="entry name" value="WaaL-like"/>
</dbReference>
<feature type="transmembrane region" description="Helical" evidence="5">
    <location>
        <begin position="180"/>
        <end position="199"/>
    </location>
</feature>
<dbReference type="PANTHER" id="PTHR37422">
    <property type="entry name" value="TEICHURONIC ACID BIOSYNTHESIS PROTEIN TUAE"/>
    <property type="match status" value="1"/>
</dbReference>
<dbReference type="PANTHER" id="PTHR37422:SF13">
    <property type="entry name" value="LIPOPOLYSACCHARIDE BIOSYNTHESIS PROTEIN PA4999-RELATED"/>
    <property type="match status" value="1"/>
</dbReference>
<accession>A0A166N764</accession>
<feature type="transmembrane region" description="Helical" evidence="5">
    <location>
        <begin position="226"/>
        <end position="244"/>
    </location>
</feature>
<feature type="domain" description="O-antigen ligase-related" evidence="6">
    <location>
        <begin position="195"/>
        <end position="314"/>
    </location>
</feature>
<dbReference type="GO" id="GO:0016020">
    <property type="term" value="C:membrane"/>
    <property type="evidence" value="ECO:0007669"/>
    <property type="project" value="UniProtKB-SubCell"/>
</dbReference>
<dbReference type="OrthoDB" id="1013669at2"/>
<dbReference type="AlphaFoldDB" id="A0A166N764"/>
<comment type="caution">
    <text evidence="7">The sequence shown here is derived from an EMBL/GenBank/DDBJ whole genome shotgun (WGS) entry which is preliminary data.</text>
</comment>
<evidence type="ECO:0000256" key="2">
    <source>
        <dbReference type="ARBA" id="ARBA00022692"/>
    </source>
</evidence>
<dbReference type="RefSeq" id="WP_063341767.1">
    <property type="nucleotide sequence ID" value="NZ_LUKJ01000003.1"/>
</dbReference>
<evidence type="ECO:0000259" key="6">
    <source>
        <dbReference type="Pfam" id="PF04932"/>
    </source>
</evidence>
<feature type="transmembrane region" description="Helical" evidence="5">
    <location>
        <begin position="148"/>
        <end position="173"/>
    </location>
</feature>
<dbReference type="Pfam" id="PF04932">
    <property type="entry name" value="Wzy_C"/>
    <property type="match status" value="1"/>
</dbReference>
<protein>
    <recommendedName>
        <fullName evidence="6">O-antigen ligase-related domain-containing protein</fullName>
    </recommendedName>
</protein>
<evidence type="ECO:0000313" key="8">
    <source>
        <dbReference type="Proteomes" id="UP000076489"/>
    </source>
</evidence>
<evidence type="ECO:0000256" key="5">
    <source>
        <dbReference type="SAM" id="Phobius"/>
    </source>
</evidence>
<dbReference type="InterPro" id="IPR007016">
    <property type="entry name" value="O-antigen_ligase-rel_domated"/>
</dbReference>
<keyword evidence="2 5" id="KW-0812">Transmembrane</keyword>
<feature type="transmembrane region" description="Helical" evidence="5">
    <location>
        <begin position="34"/>
        <end position="52"/>
    </location>
</feature>
<feature type="transmembrane region" description="Helical" evidence="5">
    <location>
        <begin position="302"/>
        <end position="321"/>
    </location>
</feature>
<organism evidence="7 8">
    <name type="scientific">Pseudomonas fluorescens</name>
    <dbReference type="NCBI Taxonomy" id="294"/>
    <lineage>
        <taxon>Bacteria</taxon>
        <taxon>Pseudomonadati</taxon>
        <taxon>Pseudomonadota</taxon>
        <taxon>Gammaproteobacteria</taxon>
        <taxon>Pseudomonadales</taxon>
        <taxon>Pseudomonadaceae</taxon>
        <taxon>Pseudomonas</taxon>
    </lineage>
</organism>
<feature type="transmembrane region" description="Helical" evidence="5">
    <location>
        <begin position="86"/>
        <end position="106"/>
    </location>
</feature>
<feature type="transmembrane region" description="Helical" evidence="5">
    <location>
        <begin position="118"/>
        <end position="136"/>
    </location>
</feature>
<evidence type="ECO:0000256" key="4">
    <source>
        <dbReference type="ARBA" id="ARBA00023136"/>
    </source>
</evidence>
<keyword evidence="3 5" id="KW-1133">Transmembrane helix</keyword>
<gene>
    <name evidence="7" type="ORF">A1D17_12045</name>
</gene>
<feature type="transmembrane region" description="Helical" evidence="5">
    <location>
        <begin position="64"/>
        <end position="80"/>
    </location>
</feature>
<keyword evidence="4 5" id="KW-0472">Membrane</keyword>
<evidence type="ECO:0000256" key="1">
    <source>
        <dbReference type="ARBA" id="ARBA00004141"/>
    </source>
</evidence>
<reference evidence="8" key="1">
    <citation type="submission" date="2016-03" db="EMBL/GenBank/DDBJ databases">
        <authorList>
            <person name="Ray J."/>
            <person name="Price M."/>
            <person name="Deutschbauer A."/>
        </authorList>
    </citation>
    <scope>NUCLEOTIDE SEQUENCE [LARGE SCALE GENOMIC DNA]</scope>
    <source>
        <strain evidence="8">FW300-N1B4</strain>
    </source>
</reference>
<sequence length="403" mass="44606">MKKFFGKEVLEVWASIGFLVLLCGAWVLPDNKLYHQMMIFLLWLPALLALFHRDFRVMLKQPECVLFVFFVAWTLLVLMVEGGNNILGKSKVTLYVALTLLGVLLAAQNRKWRLESMLLYASIMGGFFAAASWVYFYEVSAQPFSGRLIAIGLWDTAIMAAHAVGALLILGVFTLQTKRFNPWLMVLVLIPALGYALFLGFSQTRGVWIGLLACLFVMGVARPSRLAGGLIILVVLGLASVAVFKPEILLQRGVSFRPELWSGGVQLMLDHWAMGLGFHEYLIPVPEIGQAFKHPHNLFLDIGVRLGVPGLLLFGWLWLATGWRGWISRAQPLGQALLALWVFSGASLMTDGIGLWLKPNADWLITWLPIALSIVLAARGSNATKDFVWSVATPDARGPVAKC</sequence>
<feature type="transmembrane region" description="Helical" evidence="5">
    <location>
        <begin position="205"/>
        <end position="221"/>
    </location>
</feature>
<name>A0A166N764_PSEFL</name>
<reference evidence="7 8" key="2">
    <citation type="journal article" date="2018" name="Nature">
        <title>Mutant phenotypes for thousands of bacterial genes of unknown function.</title>
        <authorList>
            <person name="Price M.N."/>
            <person name="Wetmore K.M."/>
            <person name="Waters R.J."/>
            <person name="Callaghan M."/>
            <person name="Ray J."/>
            <person name="Liu H."/>
            <person name="Kuehl J.V."/>
            <person name="Melnyk R.A."/>
            <person name="Lamson J.S."/>
            <person name="Suh Y."/>
            <person name="Carlson H.K."/>
            <person name="Esquivel Z."/>
            <person name="Sadeeshkumar H."/>
            <person name="Chakraborty R."/>
            <person name="Zane G.M."/>
            <person name="Rubin B.E."/>
            <person name="Wall J.D."/>
            <person name="Visel A."/>
            <person name="Bristow J."/>
            <person name="Blow M.J."/>
            <person name="Arkin A.P."/>
            <person name="Deutschbauer A.M."/>
        </authorList>
    </citation>
    <scope>NUCLEOTIDE SEQUENCE [LARGE SCALE GENOMIC DNA]</scope>
    <source>
        <strain evidence="7 8">FW300-N1B4</strain>
    </source>
</reference>
<feature type="transmembrane region" description="Helical" evidence="5">
    <location>
        <begin position="363"/>
        <end position="380"/>
    </location>
</feature>
<dbReference type="EMBL" id="LUKJ01000003">
    <property type="protein sequence ID" value="KZN16850.1"/>
    <property type="molecule type" value="Genomic_DNA"/>
</dbReference>
<feature type="transmembrane region" description="Helical" evidence="5">
    <location>
        <begin position="12"/>
        <end position="28"/>
    </location>
</feature>
<feature type="transmembrane region" description="Helical" evidence="5">
    <location>
        <begin position="333"/>
        <end position="357"/>
    </location>
</feature>